<evidence type="ECO:0000313" key="1">
    <source>
        <dbReference type="EMBL" id="TQR16299.1"/>
    </source>
</evidence>
<reference evidence="1 2" key="1">
    <citation type="submission" date="2019-05" db="EMBL/GenBank/DDBJ databases">
        <title>Psychrobacillus vulpis sp. nov., a new species isolated from feces of a red fox that inhabits in The Tablas de Daimiel Natural Park, Albacete, Spain.</title>
        <authorList>
            <person name="Rodriguez M."/>
            <person name="Reina J.C."/>
            <person name="Bejar V."/>
            <person name="Llamas I."/>
        </authorList>
    </citation>
    <scope>NUCLEOTIDE SEQUENCE [LARGE SCALE GENOMIC DNA]</scope>
    <source>
        <strain evidence="1 2">NHI-2</strain>
    </source>
</reference>
<dbReference type="EMBL" id="VDGG01000012">
    <property type="protein sequence ID" value="TQR16299.1"/>
    <property type="molecule type" value="Genomic_DNA"/>
</dbReference>
<comment type="caution">
    <text evidence="1">The sequence shown here is derived from an EMBL/GenBank/DDBJ whole genome shotgun (WGS) entry which is preliminary data.</text>
</comment>
<dbReference type="OrthoDB" id="2738625at2"/>
<name>A0A544TFS4_9BACI</name>
<dbReference type="Proteomes" id="UP000318937">
    <property type="component" value="Unassembled WGS sequence"/>
</dbReference>
<evidence type="ECO:0000313" key="2">
    <source>
        <dbReference type="Proteomes" id="UP000318937"/>
    </source>
</evidence>
<gene>
    <name evidence="1" type="ORF">FG383_07370</name>
</gene>
<proteinExistence type="predicted"/>
<protein>
    <submittedName>
        <fullName evidence="1">Uncharacterized protein</fullName>
    </submittedName>
</protein>
<sequence length="67" mass="7838">MENNQKKYTVVGTDIEEVKRQNANSGMTYNELKEWFANQAKDKEPHVQTEFGEETDITTFPNKNEKI</sequence>
<keyword evidence="2" id="KW-1185">Reference proteome</keyword>
<dbReference type="RefSeq" id="WP_142606455.1">
    <property type="nucleotide sequence ID" value="NZ_VDGG01000012.1"/>
</dbReference>
<organism evidence="1 2">
    <name type="scientific">Psychrobacillus soli</name>
    <dbReference type="NCBI Taxonomy" id="1543965"/>
    <lineage>
        <taxon>Bacteria</taxon>
        <taxon>Bacillati</taxon>
        <taxon>Bacillota</taxon>
        <taxon>Bacilli</taxon>
        <taxon>Bacillales</taxon>
        <taxon>Bacillaceae</taxon>
        <taxon>Psychrobacillus</taxon>
    </lineage>
</organism>
<accession>A0A544TFS4</accession>
<dbReference type="AlphaFoldDB" id="A0A544TFS4"/>